<dbReference type="GO" id="GO:0000160">
    <property type="term" value="P:phosphorelay signal transduction system"/>
    <property type="evidence" value="ECO:0007669"/>
    <property type="project" value="InterPro"/>
</dbReference>
<dbReference type="PANTHER" id="PTHR44591">
    <property type="entry name" value="STRESS RESPONSE REGULATOR PROTEIN 1"/>
    <property type="match status" value="1"/>
</dbReference>
<dbReference type="Pfam" id="PF00072">
    <property type="entry name" value="Response_reg"/>
    <property type="match status" value="1"/>
</dbReference>
<evidence type="ECO:0000313" key="4">
    <source>
        <dbReference type="EMBL" id="PIR70192.1"/>
    </source>
</evidence>
<dbReference type="Gene3D" id="3.40.50.2300">
    <property type="match status" value="1"/>
</dbReference>
<organism evidence="4 5">
    <name type="scientific">Candidatus Niyogibacteria bacterium CG10_big_fil_rev_8_21_14_0_10_42_19</name>
    <dbReference type="NCBI Taxonomy" id="1974725"/>
    <lineage>
        <taxon>Bacteria</taxon>
        <taxon>Candidatus Niyogiibacteriota</taxon>
    </lineage>
</organism>
<keyword evidence="1 2" id="KW-0597">Phosphoprotein</keyword>
<dbReference type="InterPro" id="IPR011006">
    <property type="entry name" value="CheY-like_superfamily"/>
</dbReference>
<dbReference type="InterPro" id="IPR050595">
    <property type="entry name" value="Bact_response_regulator"/>
</dbReference>
<dbReference type="CDD" id="cd17574">
    <property type="entry name" value="REC_OmpR"/>
    <property type="match status" value="1"/>
</dbReference>
<dbReference type="SMART" id="SM00448">
    <property type="entry name" value="REC"/>
    <property type="match status" value="1"/>
</dbReference>
<feature type="domain" description="Response regulatory" evidence="3">
    <location>
        <begin position="4"/>
        <end position="120"/>
    </location>
</feature>
<dbReference type="EMBL" id="PFCN01000033">
    <property type="protein sequence ID" value="PIR70192.1"/>
    <property type="molecule type" value="Genomic_DNA"/>
</dbReference>
<evidence type="ECO:0000259" key="3">
    <source>
        <dbReference type="PROSITE" id="PS50110"/>
    </source>
</evidence>
<evidence type="ECO:0000313" key="5">
    <source>
        <dbReference type="Proteomes" id="UP000229383"/>
    </source>
</evidence>
<dbReference type="InterPro" id="IPR001789">
    <property type="entry name" value="Sig_transdc_resp-reg_receiver"/>
</dbReference>
<evidence type="ECO:0000256" key="1">
    <source>
        <dbReference type="ARBA" id="ARBA00022553"/>
    </source>
</evidence>
<sequence length="122" mass="13587">MAKKILIIEDDSAFQKALKKSLEREEYEVSAVSDGDTGIRAASEERPDLILLDIILPKKSGFEVMKYISSKPELASIPVIVLTNLEGSNDMEKMLTMGAQAFLVKANYSIKEIVDVIKRILK</sequence>
<dbReference type="SUPFAM" id="SSF52172">
    <property type="entry name" value="CheY-like"/>
    <property type="match status" value="1"/>
</dbReference>
<feature type="modified residue" description="4-aspartylphosphate" evidence="2">
    <location>
        <position position="53"/>
    </location>
</feature>
<comment type="caution">
    <text evidence="4">The sequence shown here is derived from an EMBL/GenBank/DDBJ whole genome shotgun (WGS) entry which is preliminary data.</text>
</comment>
<proteinExistence type="predicted"/>
<reference evidence="5" key="1">
    <citation type="submission" date="2017-09" db="EMBL/GenBank/DDBJ databases">
        <title>Depth-based differentiation of microbial function through sediment-hosted aquifers and enrichment of novel symbionts in the deep terrestrial subsurface.</title>
        <authorList>
            <person name="Probst A.J."/>
            <person name="Ladd B."/>
            <person name="Jarett J.K."/>
            <person name="Geller-Mcgrath D.E."/>
            <person name="Sieber C.M.K."/>
            <person name="Emerson J.B."/>
            <person name="Anantharaman K."/>
            <person name="Thomas B.C."/>
            <person name="Malmstrom R."/>
            <person name="Stieglmeier M."/>
            <person name="Klingl A."/>
            <person name="Woyke T."/>
            <person name="Ryan C.M."/>
            <person name="Banfield J.F."/>
        </authorList>
    </citation>
    <scope>NUCLEOTIDE SEQUENCE [LARGE SCALE GENOMIC DNA]</scope>
</reference>
<accession>A0A2H0TF73</accession>
<gene>
    <name evidence="4" type="ORF">COU46_02905</name>
</gene>
<name>A0A2H0TF73_9BACT</name>
<dbReference type="Proteomes" id="UP000229383">
    <property type="component" value="Unassembled WGS sequence"/>
</dbReference>
<protein>
    <submittedName>
        <fullName evidence="4">Response regulator</fullName>
    </submittedName>
</protein>
<dbReference type="PANTHER" id="PTHR44591:SF3">
    <property type="entry name" value="RESPONSE REGULATORY DOMAIN-CONTAINING PROTEIN"/>
    <property type="match status" value="1"/>
</dbReference>
<dbReference type="AlphaFoldDB" id="A0A2H0TF73"/>
<evidence type="ECO:0000256" key="2">
    <source>
        <dbReference type="PROSITE-ProRule" id="PRU00169"/>
    </source>
</evidence>
<dbReference type="PROSITE" id="PS50110">
    <property type="entry name" value="RESPONSE_REGULATORY"/>
    <property type="match status" value="1"/>
</dbReference>